<keyword evidence="1" id="KW-0472">Membrane</keyword>
<evidence type="ECO:0008006" key="4">
    <source>
        <dbReference type="Google" id="ProtNLM"/>
    </source>
</evidence>
<reference evidence="2 3" key="1">
    <citation type="submission" date="2017-11" db="EMBL/GenBank/DDBJ databases">
        <title>Genomic Encyclopedia of Archaeal and Bacterial Type Strains, Phase II (KMG-II): From Individual Species to Whole Genera.</title>
        <authorList>
            <person name="Goeker M."/>
        </authorList>
    </citation>
    <scope>NUCLEOTIDE SEQUENCE [LARGE SCALE GENOMIC DNA]</scope>
    <source>
        <strain evidence="2 3">DSM 27393</strain>
    </source>
</reference>
<keyword evidence="1" id="KW-0812">Transmembrane</keyword>
<sequence>MAYRERLWPAPWLYLATALVIPASLLVLLPISLAAGVVTALVLYAGCLALLLTGSPVVEVGPDGLRAGRALLEPRFVGDAVALRDDEATHARGPGLDARAYLLIRGWVTPVVRVEVRDERDPAPYWLISSRQPERLVEAIAAIRPRTPGR</sequence>
<evidence type="ECO:0000256" key="1">
    <source>
        <dbReference type="SAM" id="Phobius"/>
    </source>
</evidence>
<keyword evidence="1" id="KW-1133">Transmembrane helix</keyword>
<keyword evidence="3" id="KW-1185">Reference proteome</keyword>
<accession>A0A2M9CKD4</accession>
<feature type="transmembrane region" description="Helical" evidence="1">
    <location>
        <begin position="37"/>
        <end position="58"/>
    </location>
</feature>
<dbReference type="AlphaFoldDB" id="A0A2M9CKD4"/>
<comment type="caution">
    <text evidence="2">The sequence shown here is derived from an EMBL/GenBank/DDBJ whole genome shotgun (WGS) entry which is preliminary data.</text>
</comment>
<feature type="transmembrane region" description="Helical" evidence="1">
    <location>
        <begin position="12"/>
        <end position="31"/>
    </location>
</feature>
<protein>
    <recommendedName>
        <fullName evidence="4">DUF3093 family protein</fullName>
    </recommendedName>
</protein>
<gene>
    <name evidence="2" type="ORF">CLV46_1931</name>
</gene>
<proteinExistence type="predicted"/>
<dbReference type="RefSeq" id="WP_100364560.1">
    <property type="nucleotide sequence ID" value="NZ_PGFF01000001.1"/>
</dbReference>
<dbReference type="InterPro" id="IPR021443">
    <property type="entry name" value="DUF3093"/>
</dbReference>
<dbReference type="OrthoDB" id="3217020at2"/>
<organism evidence="2 3">
    <name type="scientific">Diaminobutyricimonas aerilata</name>
    <dbReference type="NCBI Taxonomy" id="1162967"/>
    <lineage>
        <taxon>Bacteria</taxon>
        <taxon>Bacillati</taxon>
        <taxon>Actinomycetota</taxon>
        <taxon>Actinomycetes</taxon>
        <taxon>Micrococcales</taxon>
        <taxon>Microbacteriaceae</taxon>
        <taxon>Diaminobutyricimonas</taxon>
    </lineage>
</organism>
<dbReference type="Pfam" id="PF11292">
    <property type="entry name" value="DUF3093"/>
    <property type="match status" value="1"/>
</dbReference>
<evidence type="ECO:0000313" key="2">
    <source>
        <dbReference type="EMBL" id="PJJ72360.1"/>
    </source>
</evidence>
<dbReference type="EMBL" id="PGFF01000001">
    <property type="protein sequence ID" value="PJJ72360.1"/>
    <property type="molecule type" value="Genomic_DNA"/>
</dbReference>
<evidence type="ECO:0000313" key="3">
    <source>
        <dbReference type="Proteomes" id="UP000228758"/>
    </source>
</evidence>
<name>A0A2M9CKD4_9MICO</name>
<dbReference type="Proteomes" id="UP000228758">
    <property type="component" value="Unassembled WGS sequence"/>
</dbReference>